<dbReference type="EnsemblMetazoa" id="AQUA014236-RA">
    <property type="protein sequence ID" value="AQUA014236-PA"/>
    <property type="gene ID" value="AQUA014236"/>
</dbReference>
<evidence type="ECO:0000313" key="2">
    <source>
        <dbReference type="Proteomes" id="UP000076407"/>
    </source>
</evidence>
<sequence>MRIFCFRGCSCIYFTAFHTKETRLGLEGKGCS</sequence>
<dbReference type="VEuPathDB" id="VectorBase:AQUA014236"/>
<proteinExistence type="predicted"/>
<dbReference type="Proteomes" id="UP000076407">
    <property type="component" value="Unassembled WGS sequence"/>
</dbReference>
<organism evidence="1 2">
    <name type="scientific">Anopheles quadriannulatus</name>
    <name type="common">Mosquito</name>
    <dbReference type="NCBI Taxonomy" id="34691"/>
    <lineage>
        <taxon>Eukaryota</taxon>
        <taxon>Metazoa</taxon>
        <taxon>Ecdysozoa</taxon>
        <taxon>Arthropoda</taxon>
        <taxon>Hexapoda</taxon>
        <taxon>Insecta</taxon>
        <taxon>Pterygota</taxon>
        <taxon>Neoptera</taxon>
        <taxon>Endopterygota</taxon>
        <taxon>Diptera</taxon>
        <taxon>Nematocera</taxon>
        <taxon>Culicoidea</taxon>
        <taxon>Culicidae</taxon>
        <taxon>Anophelinae</taxon>
        <taxon>Anopheles</taxon>
    </lineage>
</organism>
<reference evidence="1" key="1">
    <citation type="submission" date="2020-05" db="UniProtKB">
        <authorList>
            <consortium name="EnsemblMetazoa"/>
        </authorList>
    </citation>
    <scope>IDENTIFICATION</scope>
    <source>
        <strain evidence="1">SANGQUA</strain>
    </source>
</reference>
<dbReference type="AlphaFoldDB" id="A0A182XQV1"/>
<evidence type="ECO:0000313" key="1">
    <source>
        <dbReference type="EnsemblMetazoa" id="AQUA014236-PA"/>
    </source>
</evidence>
<keyword evidence="2" id="KW-1185">Reference proteome</keyword>
<name>A0A182XQV1_ANOQN</name>
<accession>A0A182XQV1</accession>
<protein>
    <submittedName>
        <fullName evidence="1">Uncharacterized protein</fullName>
    </submittedName>
</protein>